<dbReference type="Proteomes" id="UP000075886">
    <property type="component" value="Unassembled WGS sequence"/>
</dbReference>
<dbReference type="EC" id="1.8.3.1" evidence="4"/>
<dbReference type="AlphaFoldDB" id="A0A182QBC5"/>
<dbReference type="SUPFAM" id="SSF81296">
    <property type="entry name" value="E set domains"/>
    <property type="match status" value="1"/>
</dbReference>
<dbReference type="Gene3D" id="2.60.40.650">
    <property type="match status" value="1"/>
</dbReference>
<evidence type="ECO:0000256" key="1">
    <source>
        <dbReference type="ARBA" id="ARBA00001924"/>
    </source>
</evidence>
<dbReference type="GO" id="GO:0020037">
    <property type="term" value="F:heme binding"/>
    <property type="evidence" value="ECO:0007669"/>
    <property type="project" value="TreeGrafter"/>
</dbReference>
<dbReference type="PANTHER" id="PTHR19372">
    <property type="entry name" value="SULFITE REDUCTASE"/>
    <property type="match status" value="1"/>
</dbReference>
<dbReference type="GO" id="GO:0043546">
    <property type="term" value="F:molybdopterin cofactor binding"/>
    <property type="evidence" value="ECO:0007669"/>
    <property type="project" value="TreeGrafter"/>
</dbReference>
<dbReference type="PRINTS" id="PR00407">
    <property type="entry name" value="EUMOPTERIN"/>
</dbReference>
<evidence type="ECO:0000256" key="4">
    <source>
        <dbReference type="ARBA" id="ARBA00012505"/>
    </source>
</evidence>
<dbReference type="InterPro" id="IPR036374">
    <property type="entry name" value="OxRdtase_Mopterin-bd_sf"/>
</dbReference>
<evidence type="ECO:0000256" key="5">
    <source>
        <dbReference type="ARBA" id="ARBA00022505"/>
    </source>
</evidence>
<reference evidence="9" key="2">
    <citation type="submission" date="2020-05" db="UniProtKB">
        <authorList>
            <consortium name="EnsemblMetazoa"/>
        </authorList>
    </citation>
    <scope>IDENTIFICATION</scope>
    <source>
        <strain evidence="9">FAR1</strain>
    </source>
</reference>
<proteinExistence type="predicted"/>
<dbReference type="PROSITE" id="PS50255">
    <property type="entry name" value="CYTOCHROME_B5_2"/>
    <property type="match status" value="1"/>
</dbReference>
<evidence type="ECO:0000256" key="6">
    <source>
        <dbReference type="ARBA" id="ARBA00022723"/>
    </source>
</evidence>
<dbReference type="UniPathway" id="UPA00096"/>
<dbReference type="Pfam" id="PF00173">
    <property type="entry name" value="Cyt-b5"/>
    <property type="match status" value="1"/>
</dbReference>
<dbReference type="STRING" id="69004.A0A182QBC5"/>
<dbReference type="SUPFAM" id="SSF55856">
    <property type="entry name" value="Cytochrome b5-like heme/steroid binding domain"/>
    <property type="match status" value="1"/>
</dbReference>
<keyword evidence="7" id="KW-0560">Oxidoreductase</keyword>
<evidence type="ECO:0000313" key="10">
    <source>
        <dbReference type="Proteomes" id="UP000075886"/>
    </source>
</evidence>
<dbReference type="GO" id="GO:0030151">
    <property type="term" value="F:molybdenum ion binding"/>
    <property type="evidence" value="ECO:0007669"/>
    <property type="project" value="InterPro"/>
</dbReference>
<comment type="pathway">
    <text evidence="2">Sulfur metabolism.</text>
</comment>
<dbReference type="Gene3D" id="3.10.120.10">
    <property type="entry name" value="Cytochrome b5-like heme/steroid binding domain"/>
    <property type="match status" value="1"/>
</dbReference>
<dbReference type="InterPro" id="IPR005066">
    <property type="entry name" value="MoCF_OxRdtse_dimer"/>
</dbReference>
<dbReference type="SMART" id="SM01117">
    <property type="entry name" value="Cyt-b5"/>
    <property type="match status" value="1"/>
</dbReference>
<feature type="domain" description="Cytochrome b5 heme-binding" evidence="8">
    <location>
        <begin position="128"/>
        <end position="206"/>
    </location>
</feature>
<accession>A0A182QBC5</accession>
<keyword evidence="5" id="KW-0500">Molybdenum</keyword>
<dbReference type="EnsemblMetazoa" id="AFAF006772-RA">
    <property type="protein sequence ID" value="AFAF006772-PA"/>
    <property type="gene ID" value="AFAF006772"/>
</dbReference>
<dbReference type="VEuPathDB" id="VectorBase:AFAF006772"/>
<dbReference type="InterPro" id="IPR000572">
    <property type="entry name" value="OxRdtase_Mopterin-bd_dom"/>
</dbReference>
<evidence type="ECO:0000259" key="8">
    <source>
        <dbReference type="PROSITE" id="PS50255"/>
    </source>
</evidence>
<dbReference type="Gene3D" id="3.90.420.10">
    <property type="entry name" value="Oxidoreductase, molybdopterin-binding domain"/>
    <property type="match status" value="1"/>
</dbReference>
<keyword evidence="10" id="KW-1185">Reference proteome</keyword>
<dbReference type="InterPro" id="IPR008335">
    <property type="entry name" value="Mopterin_OxRdtase_euk"/>
</dbReference>
<evidence type="ECO:0000256" key="3">
    <source>
        <dbReference type="ARBA" id="ARBA00004971"/>
    </source>
</evidence>
<organism evidence="9 10">
    <name type="scientific">Anopheles farauti</name>
    <dbReference type="NCBI Taxonomy" id="69004"/>
    <lineage>
        <taxon>Eukaryota</taxon>
        <taxon>Metazoa</taxon>
        <taxon>Ecdysozoa</taxon>
        <taxon>Arthropoda</taxon>
        <taxon>Hexapoda</taxon>
        <taxon>Insecta</taxon>
        <taxon>Pterygota</taxon>
        <taxon>Neoptera</taxon>
        <taxon>Endopterygota</taxon>
        <taxon>Diptera</taxon>
        <taxon>Nematocera</taxon>
        <taxon>Culicoidea</taxon>
        <taxon>Culicidae</taxon>
        <taxon>Anophelinae</taxon>
        <taxon>Anopheles</taxon>
    </lineage>
</organism>
<comment type="cofactor">
    <cofactor evidence="1">
        <name>Mo-molybdopterin</name>
        <dbReference type="ChEBI" id="CHEBI:71302"/>
    </cofactor>
</comment>
<dbReference type="InterPro" id="IPR001199">
    <property type="entry name" value="Cyt_B5-like_heme/steroid-bd"/>
</dbReference>
<evidence type="ECO:0000313" key="9">
    <source>
        <dbReference type="EnsemblMetazoa" id="AFAF006772-PA"/>
    </source>
</evidence>
<dbReference type="GO" id="GO:0006790">
    <property type="term" value="P:sulfur compound metabolic process"/>
    <property type="evidence" value="ECO:0007669"/>
    <property type="project" value="UniProtKB-UniPathway"/>
</dbReference>
<dbReference type="GO" id="GO:0005758">
    <property type="term" value="C:mitochondrial intermembrane space"/>
    <property type="evidence" value="ECO:0007669"/>
    <property type="project" value="UniProtKB-SubCell"/>
</dbReference>
<dbReference type="Pfam" id="PF00174">
    <property type="entry name" value="Oxidored_molyb"/>
    <property type="match status" value="1"/>
</dbReference>
<protein>
    <recommendedName>
        <fullName evidence="4">sulfite oxidase</fullName>
        <ecNumber evidence="4">1.8.3.1</ecNumber>
    </recommendedName>
</protein>
<dbReference type="PANTHER" id="PTHR19372:SF7">
    <property type="entry name" value="SULFITE OXIDASE, MITOCHONDRIAL"/>
    <property type="match status" value="1"/>
</dbReference>
<reference evidence="10" key="1">
    <citation type="submission" date="2014-01" db="EMBL/GenBank/DDBJ databases">
        <title>The Genome Sequence of Anopheles farauti FAR1 (V2).</title>
        <authorList>
            <consortium name="The Broad Institute Genomics Platform"/>
            <person name="Neafsey D.E."/>
            <person name="Besansky N."/>
            <person name="Howell P."/>
            <person name="Walton C."/>
            <person name="Young S.K."/>
            <person name="Zeng Q."/>
            <person name="Gargeya S."/>
            <person name="Fitzgerald M."/>
            <person name="Haas B."/>
            <person name="Abouelleil A."/>
            <person name="Allen A.W."/>
            <person name="Alvarado L."/>
            <person name="Arachchi H.M."/>
            <person name="Berlin A.M."/>
            <person name="Chapman S.B."/>
            <person name="Gainer-Dewar J."/>
            <person name="Goldberg J."/>
            <person name="Griggs A."/>
            <person name="Gujja S."/>
            <person name="Hansen M."/>
            <person name="Howarth C."/>
            <person name="Imamovic A."/>
            <person name="Ireland A."/>
            <person name="Larimer J."/>
            <person name="McCowan C."/>
            <person name="Murphy C."/>
            <person name="Pearson M."/>
            <person name="Poon T.W."/>
            <person name="Priest M."/>
            <person name="Roberts A."/>
            <person name="Saif S."/>
            <person name="Shea T."/>
            <person name="Sisk P."/>
            <person name="Sykes S."/>
            <person name="Wortman J."/>
            <person name="Nusbaum C."/>
            <person name="Birren B."/>
        </authorList>
    </citation>
    <scope>NUCLEOTIDE SEQUENCE [LARGE SCALE GENOMIC DNA]</scope>
    <source>
        <strain evidence="10">FAR1</strain>
    </source>
</reference>
<dbReference type="SUPFAM" id="SSF56524">
    <property type="entry name" value="Oxidoreductase molybdopterin-binding domain"/>
    <property type="match status" value="1"/>
</dbReference>
<evidence type="ECO:0000256" key="7">
    <source>
        <dbReference type="ARBA" id="ARBA00023002"/>
    </source>
</evidence>
<dbReference type="Pfam" id="PF03404">
    <property type="entry name" value="Mo-co_dimer"/>
    <property type="match status" value="1"/>
</dbReference>
<name>A0A182QBC5_9DIPT</name>
<keyword evidence="6" id="KW-0479">Metal-binding</keyword>
<dbReference type="InterPro" id="IPR014756">
    <property type="entry name" value="Ig_E-set"/>
</dbReference>
<dbReference type="GO" id="GO:0008482">
    <property type="term" value="F:sulfite oxidase activity"/>
    <property type="evidence" value="ECO:0007669"/>
    <property type="project" value="UniProtKB-EC"/>
</dbReference>
<evidence type="ECO:0000256" key="2">
    <source>
        <dbReference type="ARBA" id="ARBA00004678"/>
    </source>
</evidence>
<dbReference type="EMBL" id="AXCN02001762">
    <property type="status" value="NOT_ANNOTATED_CDS"/>
    <property type="molecule type" value="Genomic_DNA"/>
</dbReference>
<dbReference type="InterPro" id="IPR036400">
    <property type="entry name" value="Cyt_B5-like_heme/steroid_sf"/>
</dbReference>
<sequence>MDDTAALIKPVFAQPPTGTKGMMLARHVILTNRYRLQQFMCCRTITSSNATGERGQTCLQKTLPHRQHQSSGSGSRDSALSTTAVIFGGSLLTYLITEQIKNGSSHVHAKDVSLDEIRKAHDTVRKDLPEYTMDDIVKHNAPTTGIWVTYGVGVYDITSFVPKHPGSDKVMLAAGGAIDPFWHIFQQHNTKEVLSLLETYRIGNLRADDVVSTKDLHDPWSGEPKRHPILKAATQKPFNAEPPASILIDSFLTPNEFFYVRNHLPVPEVDIKSYELDMENEKTGKNKTIRFGDLLKYPKHTITATIMCGGNRRSEMMEIKPIKGLPWGASAVGNAEWSGARLRDVLLDMGVRDGDEEGHVQFEGLDTDPTSTPYGASIPLAKAMDPRGDVILAYEMNGQPLNRDHGFPVRVIVPGVVGSRNVKWLGKIIVSRNESASHWQQNDYKSFSPSTDWDTVDFKTAPAIQNMPITSAICTPASGETVTAQDGYVTVKGYAWSGGGSEIVRVDLSADGGKTWIVAKLDETERGTGPGRHWSWSLWSAQIPVKPGQKGPIEIVSKAVDSNYNTQPESFANIWNLRGVVGNAYSRVKVNVK</sequence>
<comment type="pathway">
    <text evidence="3">Energy metabolism; sulfur metabolism.</text>
</comment>
<dbReference type="CDD" id="cd02111">
    <property type="entry name" value="eukary_SO_Moco"/>
    <property type="match status" value="1"/>
</dbReference>